<accession>A0A1W1CH29</accession>
<dbReference type="Pfam" id="PF00731">
    <property type="entry name" value="AIRC"/>
    <property type="match status" value="1"/>
</dbReference>
<dbReference type="EMBL" id="FPHF01000083">
    <property type="protein sequence ID" value="SFV65096.1"/>
    <property type="molecule type" value="Genomic_DNA"/>
</dbReference>
<dbReference type="GO" id="GO:0006189">
    <property type="term" value="P:'de novo' IMP biosynthetic process"/>
    <property type="evidence" value="ECO:0007669"/>
    <property type="project" value="InterPro"/>
</dbReference>
<dbReference type="PANTHER" id="PTHR23046">
    <property type="entry name" value="PHOSPHORIBOSYLAMINOIMIDAZOLE CARBOXYLASE CATALYTIC SUBUNIT"/>
    <property type="match status" value="1"/>
</dbReference>
<dbReference type="GO" id="GO:0004638">
    <property type="term" value="F:phosphoribosylaminoimidazole carboxylase activity"/>
    <property type="evidence" value="ECO:0007669"/>
    <property type="project" value="UniProtKB-EC"/>
</dbReference>
<evidence type="ECO:0000259" key="4">
    <source>
        <dbReference type="SMART" id="SM01001"/>
    </source>
</evidence>
<dbReference type="AlphaFoldDB" id="A0A1W1CH29"/>
<dbReference type="Gene3D" id="3.40.50.1970">
    <property type="match status" value="1"/>
</dbReference>
<dbReference type="InterPro" id="IPR000031">
    <property type="entry name" value="PurE_dom"/>
</dbReference>
<keyword evidence="2" id="KW-0413">Isomerase</keyword>
<feature type="domain" description="PurE" evidence="4">
    <location>
        <begin position="2"/>
        <end position="153"/>
    </location>
</feature>
<evidence type="ECO:0000256" key="3">
    <source>
        <dbReference type="ARBA" id="ARBA00025704"/>
    </source>
</evidence>
<name>A0A1W1CH29_9ZZZZ</name>
<evidence type="ECO:0000256" key="1">
    <source>
        <dbReference type="ARBA" id="ARBA00022755"/>
    </source>
</evidence>
<gene>
    <name evidence="5" type="ORF">MNB_SM-4-654</name>
</gene>
<dbReference type="InterPro" id="IPR024694">
    <property type="entry name" value="PurE_prokaryotes"/>
</dbReference>
<organism evidence="5">
    <name type="scientific">hydrothermal vent metagenome</name>
    <dbReference type="NCBI Taxonomy" id="652676"/>
    <lineage>
        <taxon>unclassified sequences</taxon>
        <taxon>metagenomes</taxon>
        <taxon>ecological metagenomes</taxon>
    </lineage>
</organism>
<protein>
    <submittedName>
        <fullName evidence="5">Phosphoribosylaminoimidazole carboxylase catalytic subunit</fullName>
        <ecNumber evidence="5">4.1.1.21</ecNumber>
    </submittedName>
</protein>
<keyword evidence="1" id="KW-0658">Purine biosynthesis</keyword>
<comment type="pathway">
    <text evidence="3">Purine metabolism.</text>
</comment>
<dbReference type="HAMAP" id="MF_01929">
    <property type="entry name" value="PurE_classI"/>
    <property type="match status" value="1"/>
</dbReference>
<dbReference type="EC" id="4.1.1.21" evidence="5"/>
<dbReference type="SUPFAM" id="SSF52255">
    <property type="entry name" value="N5-CAIR mutase (phosphoribosylaminoimidazole carboxylase, PurE)"/>
    <property type="match status" value="1"/>
</dbReference>
<dbReference type="PANTHER" id="PTHR23046:SF2">
    <property type="entry name" value="PHOSPHORIBOSYLAMINOIMIDAZOLE CARBOXYLASE"/>
    <property type="match status" value="1"/>
</dbReference>
<dbReference type="SMART" id="SM01001">
    <property type="entry name" value="AIRC"/>
    <property type="match status" value="1"/>
</dbReference>
<sequence>MKFVSIVIGSKSDYTIMKACSDTFESFGVKYELIVSSAHRSRTRTVKYIEEAEEKGAQVFIAASGMAAHLAGVLSSKTVKPIIGVPMSASALAGIDALLSTVQMPAGMPVATVAIGKAGAINSAFLAMQILALNNEELAIKLKEDRIAKEKKVEMDSLEIETIIS</sequence>
<reference evidence="5" key="1">
    <citation type="submission" date="2016-10" db="EMBL/GenBank/DDBJ databases">
        <authorList>
            <person name="de Groot N.N."/>
        </authorList>
    </citation>
    <scope>NUCLEOTIDE SEQUENCE</scope>
</reference>
<dbReference type="GO" id="GO:0016853">
    <property type="term" value="F:isomerase activity"/>
    <property type="evidence" value="ECO:0007669"/>
    <property type="project" value="UniProtKB-KW"/>
</dbReference>
<evidence type="ECO:0000313" key="5">
    <source>
        <dbReference type="EMBL" id="SFV65096.1"/>
    </source>
</evidence>
<dbReference type="InterPro" id="IPR033747">
    <property type="entry name" value="PurE_ClassI"/>
</dbReference>
<keyword evidence="5" id="KW-0456">Lyase</keyword>
<dbReference type="NCBIfam" id="TIGR01162">
    <property type="entry name" value="purE"/>
    <property type="match status" value="1"/>
</dbReference>
<evidence type="ECO:0000256" key="2">
    <source>
        <dbReference type="ARBA" id="ARBA00023235"/>
    </source>
</evidence>
<proteinExistence type="inferred from homology"/>
<dbReference type="PIRSF" id="PIRSF001338">
    <property type="entry name" value="AIR_carboxylase"/>
    <property type="match status" value="1"/>
</dbReference>